<dbReference type="GO" id="GO:0019441">
    <property type="term" value="P:L-tryptophan catabolic process to kynurenine"/>
    <property type="evidence" value="ECO:0007669"/>
    <property type="project" value="InterPro"/>
</dbReference>
<gene>
    <name evidence="1" type="ORF">BPOR_0631g00030</name>
</gene>
<dbReference type="GO" id="GO:0046872">
    <property type="term" value="F:metal ion binding"/>
    <property type="evidence" value="ECO:0007669"/>
    <property type="project" value="InterPro"/>
</dbReference>
<accession>A0A4Z1KDR7</accession>
<sequence>MAPALSIAELSGNDVKNFQRCLDFRVQMRTLYNDQVNMEEVKTLLDAAEHDESVLSRAAWNGLFACIALSRHSFRWGTIPIVKLAQEEKVVDFPAYLDLVWLYLKRQYGVISQGGNVASNYLCNFDDKDQIVYPINPTMDDLIQSAEYHFGYVFPHIEREALPIYHIVTTALQQYSSGDRVGTL</sequence>
<keyword evidence="2" id="KW-1185">Reference proteome</keyword>
<dbReference type="Proteomes" id="UP000297280">
    <property type="component" value="Unassembled WGS sequence"/>
</dbReference>
<dbReference type="InterPro" id="IPR037217">
    <property type="entry name" value="Trp/Indoleamine_2_3_dOase-like"/>
</dbReference>
<dbReference type="EMBL" id="PQXO01000630">
    <property type="protein sequence ID" value="TGO83528.1"/>
    <property type="molecule type" value="Genomic_DNA"/>
</dbReference>
<name>A0A4Z1KDR7_9HELO</name>
<evidence type="ECO:0000313" key="2">
    <source>
        <dbReference type="Proteomes" id="UP000297280"/>
    </source>
</evidence>
<organism evidence="1 2">
    <name type="scientific">Botrytis porri</name>
    <dbReference type="NCBI Taxonomy" id="87229"/>
    <lineage>
        <taxon>Eukaryota</taxon>
        <taxon>Fungi</taxon>
        <taxon>Dikarya</taxon>
        <taxon>Ascomycota</taxon>
        <taxon>Pezizomycotina</taxon>
        <taxon>Leotiomycetes</taxon>
        <taxon>Helotiales</taxon>
        <taxon>Sclerotiniaceae</taxon>
        <taxon>Botrytis</taxon>
    </lineage>
</organism>
<proteinExistence type="predicted"/>
<evidence type="ECO:0000313" key="1">
    <source>
        <dbReference type="EMBL" id="TGO83528.1"/>
    </source>
</evidence>
<dbReference type="STRING" id="87229.A0A4Z1KDR7"/>
<dbReference type="GO" id="GO:0020037">
    <property type="term" value="F:heme binding"/>
    <property type="evidence" value="ECO:0007669"/>
    <property type="project" value="InterPro"/>
</dbReference>
<protein>
    <submittedName>
        <fullName evidence="1">Uncharacterized protein</fullName>
    </submittedName>
</protein>
<dbReference type="SUPFAM" id="SSF140959">
    <property type="entry name" value="Indolic compounds 2,3-dioxygenase-like"/>
    <property type="match status" value="1"/>
</dbReference>
<reference evidence="1 2" key="1">
    <citation type="submission" date="2017-12" db="EMBL/GenBank/DDBJ databases">
        <title>Comparative genomics of Botrytis spp.</title>
        <authorList>
            <person name="Valero-Jimenez C.A."/>
            <person name="Tapia P."/>
            <person name="Veloso J."/>
            <person name="Silva-Moreno E."/>
            <person name="Staats M."/>
            <person name="Valdes J.H."/>
            <person name="Van Kan J.A.L."/>
        </authorList>
    </citation>
    <scope>NUCLEOTIDE SEQUENCE [LARGE SCALE GENOMIC DNA]</scope>
    <source>
        <strain evidence="1 2">MUCL3349</strain>
    </source>
</reference>
<comment type="caution">
    <text evidence="1">The sequence shown here is derived from an EMBL/GenBank/DDBJ whole genome shotgun (WGS) entry which is preliminary data.</text>
</comment>
<dbReference type="AlphaFoldDB" id="A0A4Z1KDR7"/>